<dbReference type="AlphaFoldDB" id="A0A8J5QND0"/>
<comment type="caution">
    <text evidence="3">The sequence shown here is derived from an EMBL/GenBank/DDBJ whole genome shotgun (WGS) entry which is preliminary data.</text>
</comment>
<organism evidence="3 4">
    <name type="scientific">[Candida] subhashii</name>
    <dbReference type="NCBI Taxonomy" id="561895"/>
    <lineage>
        <taxon>Eukaryota</taxon>
        <taxon>Fungi</taxon>
        <taxon>Dikarya</taxon>
        <taxon>Ascomycota</taxon>
        <taxon>Saccharomycotina</taxon>
        <taxon>Pichiomycetes</taxon>
        <taxon>Debaryomycetaceae</taxon>
        <taxon>Spathaspora</taxon>
    </lineage>
</organism>
<dbReference type="InterPro" id="IPR025718">
    <property type="entry name" value="SAP30_Sin3-bd"/>
</dbReference>
<evidence type="ECO:0000259" key="2">
    <source>
        <dbReference type="Pfam" id="PF13867"/>
    </source>
</evidence>
<dbReference type="Pfam" id="PF13867">
    <property type="entry name" value="SAP30_Sin3_bdg"/>
    <property type="match status" value="1"/>
</dbReference>
<feature type="compositionally biased region" description="Low complexity" evidence="1">
    <location>
        <begin position="16"/>
        <end position="44"/>
    </location>
</feature>
<feature type="region of interest" description="Disordered" evidence="1">
    <location>
        <begin position="1"/>
        <end position="65"/>
    </location>
</feature>
<evidence type="ECO:0000256" key="1">
    <source>
        <dbReference type="SAM" id="MobiDB-lite"/>
    </source>
</evidence>
<dbReference type="Proteomes" id="UP000694255">
    <property type="component" value="Unassembled WGS sequence"/>
</dbReference>
<sequence length="162" mass="18493">MPPRNYKESASEPESTRNNNSSNVASSSKTSQKAKNQAALQAQQMFLSKHINSNGPNDKPKVHPLDFESFDDSTLMRYSEKYGLNVPIPESVNFDILNSEIGKKTYSKRSKSRQNINRVSKPELAAHLKNHFMSLPSKENEIITGFLYKLKHEDSEFRLKFN</sequence>
<evidence type="ECO:0000313" key="4">
    <source>
        <dbReference type="Proteomes" id="UP000694255"/>
    </source>
</evidence>
<reference evidence="3 4" key="1">
    <citation type="journal article" date="2021" name="DNA Res.">
        <title>Genome analysis of Candida subhashii reveals its hybrid nature and dual mitochondrial genome conformations.</title>
        <authorList>
            <person name="Mixao V."/>
            <person name="Hegedusova E."/>
            <person name="Saus E."/>
            <person name="Pryszcz L.P."/>
            <person name="Cillingova A."/>
            <person name="Nosek J."/>
            <person name="Gabaldon T."/>
        </authorList>
    </citation>
    <scope>NUCLEOTIDE SEQUENCE [LARGE SCALE GENOMIC DNA]</scope>
    <source>
        <strain evidence="3 4">CBS 10753</strain>
    </source>
</reference>
<feature type="domain" description="Histone deacetylase complex subunit SAP30 Sin3 binding" evidence="2">
    <location>
        <begin position="108"/>
        <end position="151"/>
    </location>
</feature>
<keyword evidence="4" id="KW-1185">Reference proteome</keyword>
<accession>A0A8J5QND0</accession>
<proteinExistence type="predicted"/>
<gene>
    <name evidence="3" type="ORF">J8A68_002740</name>
</gene>
<feature type="compositionally biased region" description="Basic and acidic residues" evidence="1">
    <location>
        <begin position="1"/>
        <end position="10"/>
    </location>
</feature>
<dbReference type="RefSeq" id="XP_049263963.1">
    <property type="nucleotide sequence ID" value="XM_049406522.1"/>
</dbReference>
<evidence type="ECO:0000313" key="3">
    <source>
        <dbReference type="EMBL" id="KAG7663731.1"/>
    </source>
</evidence>
<dbReference type="GeneID" id="73469541"/>
<protein>
    <recommendedName>
        <fullName evidence="2">Histone deacetylase complex subunit SAP30 Sin3 binding domain-containing protein</fullName>
    </recommendedName>
</protein>
<name>A0A8J5QND0_9ASCO</name>
<dbReference type="OrthoDB" id="510958at2759"/>
<dbReference type="EMBL" id="JAGSYN010000120">
    <property type="protein sequence ID" value="KAG7663731.1"/>
    <property type="molecule type" value="Genomic_DNA"/>
</dbReference>